<evidence type="ECO:0000313" key="4">
    <source>
        <dbReference type="Proteomes" id="UP000054498"/>
    </source>
</evidence>
<dbReference type="Proteomes" id="UP000054498">
    <property type="component" value="Unassembled WGS sequence"/>
</dbReference>
<organism evidence="3 4">
    <name type="scientific">Monoraphidium neglectum</name>
    <dbReference type="NCBI Taxonomy" id="145388"/>
    <lineage>
        <taxon>Eukaryota</taxon>
        <taxon>Viridiplantae</taxon>
        <taxon>Chlorophyta</taxon>
        <taxon>core chlorophytes</taxon>
        <taxon>Chlorophyceae</taxon>
        <taxon>CS clade</taxon>
        <taxon>Sphaeropleales</taxon>
        <taxon>Selenastraceae</taxon>
        <taxon>Monoraphidium</taxon>
    </lineage>
</organism>
<proteinExistence type="predicted"/>
<reference evidence="3 4" key="1">
    <citation type="journal article" date="2013" name="BMC Genomics">
        <title>Reconstruction of the lipid metabolism for the microalga Monoraphidium neglectum from its genome sequence reveals characteristics suitable for biofuel production.</title>
        <authorList>
            <person name="Bogen C."/>
            <person name="Al-Dilaimi A."/>
            <person name="Albersmeier A."/>
            <person name="Wichmann J."/>
            <person name="Grundmann M."/>
            <person name="Rupp O."/>
            <person name="Lauersen K.J."/>
            <person name="Blifernez-Klassen O."/>
            <person name="Kalinowski J."/>
            <person name="Goesmann A."/>
            <person name="Mussgnug J.H."/>
            <person name="Kruse O."/>
        </authorList>
    </citation>
    <scope>NUCLEOTIDE SEQUENCE [LARGE SCALE GENOMIC DNA]</scope>
    <source>
        <strain evidence="3 4">SAG 48.87</strain>
    </source>
</reference>
<dbReference type="OrthoDB" id="549387at2759"/>
<dbReference type="AlphaFoldDB" id="A0A0D2N3V2"/>
<dbReference type="EMBL" id="KK101476">
    <property type="protein sequence ID" value="KIZ00746.1"/>
    <property type="molecule type" value="Genomic_DNA"/>
</dbReference>
<dbReference type="KEGG" id="mng:MNEG_7218"/>
<dbReference type="RefSeq" id="XP_013899765.1">
    <property type="nucleotide sequence ID" value="XM_014044311.1"/>
</dbReference>
<sequence length="455" mass="47219">MQCHTLSRSSSDCSDTSGTPRTPESSSSLSSSDDTHNGALKPSAVPETGSFAVFGPAHCYAAPLILDIPICGTEEGAAITVVAPATPLAAQQQPQQQQQQQQQLFTLQARAAGTPKAKARLRNAAGADVSSFDHAPSCSPGSAFRLHSGGRCVTSSRVGSAKTAVLRGQPCIKVALRGLPYVGIIISGDWAAHTFQILQHMPGRRSERLLASASPHPAAPGAVRLSVTAGVDAAFAVTLACVACASADCAADARGAGGAGAAAGEQKALPRAPGPLPVAPPPPQPRPQRLPAQWHEAQAAALAAAASRQRQQAALASAQRLASEQHHQQQVTSSARLPARPQLDTSFCGLAQLSLGCNAQAAQAAAAVPPSASAPTPLQAHMQQLQQQQQQEAELQQMLRLLLEQQQQQHASAVAEMQQRVALQAASLWGPQAHAPVLQPPLWAAQQAEPLLPWR</sequence>
<keyword evidence="4" id="KW-1185">Reference proteome</keyword>
<feature type="compositionally biased region" description="Low complexity" evidence="2">
    <location>
        <begin position="289"/>
        <end position="322"/>
    </location>
</feature>
<feature type="coiled-coil region" evidence="1">
    <location>
        <begin position="378"/>
        <end position="408"/>
    </location>
</feature>
<evidence type="ECO:0000313" key="3">
    <source>
        <dbReference type="EMBL" id="KIZ00746.1"/>
    </source>
</evidence>
<evidence type="ECO:0000256" key="1">
    <source>
        <dbReference type="SAM" id="Coils"/>
    </source>
</evidence>
<feature type="compositionally biased region" description="Pro residues" evidence="2">
    <location>
        <begin position="272"/>
        <end position="288"/>
    </location>
</feature>
<feature type="compositionally biased region" description="Low complexity" evidence="2">
    <location>
        <begin position="7"/>
        <end position="17"/>
    </location>
</feature>
<name>A0A0D2N3V2_9CHLO</name>
<protein>
    <submittedName>
        <fullName evidence="3">Uncharacterized protein</fullName>
    </submittedName>
</protein>
<evidence type="ECO:0000256" key="2">
    <source>
        <dbReference type="SAM" id="MobiDB-lite"/>
    </source>
</evidence>
<accession>A0A0D2N3V2</accession>
<keyword evidence="1" id="KW-0175">Coiled coil</keyword>
<feature type="region of interest" description="Disordered" evidence="2">
    <location>
        <begin position="264"/>
        <end position="337"/>
    </location>
</feature>
<feature type="region of interest" description="Disordered" evidence="2">
    <location>
        <begin position="1"/>
        <end position="43"/>
    </location>
</feature>
<gene>
    <name evidence="3" type="ORF">MNEG_7218</name>
</gene>
<dbReference type="GeneID" id="25740094"/>